<accession>A0A2P2QKJ2</accession>
<reference evidence="1" key="1">
    <citation type="submission" date="2018-02" db="EMBL/GenBank/DDBJ databases">
        <title>Rhizophora mucronata_Transcriptome.</title>
        <authorList>
            <person name="Meera S.P."/>
            <person name="Sreeshan A."/>
            <person name="Augustine A."/>
        </authorList>
    </citation>
    <scope>NUCLEOTIDE SEQUENCE</scope>
    <source>
        <tissue evidence="1">Leaf</tissue>
    </source>
</reference>
<dbReference type="EMBL" id="GGEC01087036">
    <property type="protein sequence ID" value="MBX67520.1"/>
    <property type="molecule type" value="Transcribed_RNA"/>
</dbReference>
<protein>
    <submittedName>
        <fullName evidence="1">Uncharacterized protein</fullName>
    </submittedName>
</protein>
<proteinExistence type="predicted"/>
<dbReference type="AlphaFoldDB" id="A0A2P2QKJ2"/>
<name>A0A2P2QKJ2_RHIMU</name>
<sequence>MQCPISKKIHDQTDTLHICRCSKLLSNLLFTTDSIA</sequence>
<evidence type="ECO:0000313" key="1">
    <source>
        <dbReference type="EMBL" id="MBX67520.1"/>
    </source>
</evidence>
<organism evidence="1">
    <name type="scientific">Rhizophora mucronata</name>
    <name type="common">Asiatic mangrove</name>
    <dbReference type="NCBI Taxonomy" id="61149"/>
    <lineage>
        <taxon>Eukaryota</taxon>
        <taxon>Viridiplantae</taxon>
        <taxon>Streptophyta</taxon>
        <taxon>Embryophyta</taxon>
        <taxon>Tracheophyta</taxon>
        <taxon>Spermatophyta</taxon>
        <taxon>Magnoliopsida</taxon>
        <taxon>eudicotyledons</taxon>
        <taxon>Gunneridae</taxon>
        <taxon>Pentapetalae</taxon>
        <taxon>rosids</taxon>
        <taxon>fabids</taxon>
        <taxon>Malpighiales</taxon>
        <taxon>Rhizophoraceae</taxon>
        <taxon>Rhizophora</taxon>
    </lineage>
</organism>